<keyword evidence="1" id="KW-0812">Transmembrane</keyword>
<dbReference type="EMBL" id="CP003876">
    <property type="protein sequence ID" value="AFU00497.1"/>
    <property type="molecule type" value="Genomic_DNA"/>
</dbReference>
<keyword evidence="1" id="KW-1133">Transmembrane helix</keyword>
<evidence type="ECO:0000313" key="2">
    <source>
        <dbReference type="EMBL" id="AFU00497.1"/>
    </source>
</evidence>
<keyword evidence="3" id="KW-1185">Reference proteome</keyword>
<feature type="transmembrane region" description="Helical" evidence="1">
    <location>
        <begin position="111"/>
        <end position="132"/>
    </location>
</feature>
<sequence length="140" mass="14706">MKSVEVWMRVLAGGGVYAGIGVVLLNGAIMLIAGMSDGDVPAGLRSWLAAESVVVGVAAVALFIGAATARVAAIIVGCLLFLVDFALLLAWDAKLHNRPRHYFGGGELTSMEAILLTVWVVFPILTMVLAIVSSARCPRR</sequence>
<protein>
    <submittedName>
        <fullName evidence="2">Uncharacterized protein</fullName>
    </submittedName>
</protein>
<accession>K0ESM5</accession>
<proteinExistence type="predicted"/>
<dbReference type="HOGENOM" id="CLU_1833089_0_0_11"/>
<organism evidence="2 3">
    <name type="scientific">Nocardia brasiliensis (strain ATCC 700358 / HUJEG-1)</name>
    <dbReference type="NCBI Taxonomy" id="1133849"/>
    <lineage>
        <taxon>Bacteria</taxon>
        <taxon>Bacillati</taxon>
        <taxon>Actinomycetota</taxon>
        <taxon>Actinomycetes</taxon>
        <taxon>Mycobacteriales</taxon>
        <taxon>Nocardiaceae</taxon>
        <taxon>Nocardia</taxon>
    </lineage>
</organism>
<feature type="transmembrane region" description="Helical" evidence="1">
    <location>
        <begin position="47"/>
        <end position="64"/>
    </location>
</feature>
<feature type="transmembrane region" description="Helical" evidence="1">
    <location>
        <begin position="12"/>
        <end position="35"/>
    </location>
</feature>
<gene>
    <name evidence="2" type="ORF">O3I_012680</name>
</gene>
<dbReference type="Proteomes" id="UP000006304">
    <property type="component" value="Chromosome"/>
</dbReference>
<dbReference type="eggNOG" id="ENOG5030HNY">
    <property type="taxonomic scope" value="Bacteria"/>
</dbReference>
<feature type="transmembrane region" description="Helical" evidence="1">
    <location>
        <begin position="71"/>
        <end position="91"/>
    </location>
</feature>
<dbReference type="RefSeq" id="WP_014983352.1">
    <property type="nucleotide sequence ID" value="NC_018681.1"/>
</dbReference>
<keyword evidence="1" id="KW-0472">Membrane</keyword>
<evidence type="ECO:0000256" key="1">
    <source>
        <dbReference type="SAM" id="Phobius"/>
    </source>
</evidence>
<reference evidence="2 3" key="1">
    <citation type="journal article" date="2012" name="J. Bacteriol.">
        <title>Complete genome sequence of Nocardia brasiliensis HUJEG-1.</title>
        <authorList>
            <person name="Vera-Cabrera L."/>
            <person name="Ortiz-Lopez R."/>
            <person name="Elizondo-Gonzalez R."/>
            <person name="Perez-Maya A.A."/>
            <person name="Ocampo-Candiani J."/>
        </authorList>
    </citation>
    <scope>NUCLEOTIDE SEQUENCE [LARGE SCALE GENOMIC DNA]</scope>
    <source>
        <strain evidence="3">ATCC 700358</strain>
    </source>
</reference>
<dbReference type="KEGG" id="nbr:O3I_012680"/>
<dbReference type="AlphaFoldDB" id="K0ESM5"/>
<evidence type="ECO:0000313" key="3">
    <source>
        <dbReference type="Proteomes" id="UP000006304"/>
    </source>
</evidence>
<name>K0ESM5_NOCB7</name>